<keyword evidence="8" id="KW-1185">Reference proteome</keyword>
<dbReference type="PROSITE" id="PS50932">
    <property type="entry name" value="HTH_LACI_2"/>
    <property type="match status" value="1"/>
</dbReference>
<evidence type="ECO:0000259" key="5">
    <source>
        <dbReference type="PROSITE" id="PS50932"/>
    </source>
</evidence>
<dbReference type="RefSeq" id="WP_013557045.1">
    <property type="nucleotide sequence ID" value="NC_014958.1"/>
</dbReference>
<dbReference type="PANTHER" id="PTHR30146:SF148">
    <property type="entry name" value="HTH-TYPE TRANSCRIPTIONAL REPRESSOR PURR-RELATED"/>
    <property type="match status" value="1"/>
</dbReference>
<dbReference type="HOGENOM" id="CLU_037628_6_1_0"/>
<keyword evidence="1" id="KW-0678">Repressor</keyword>
<accession>E8U901</accession>
<dbReference type="Gene3D" id="3.40.50.2300">
    <property type="match status" value="2"/>
</dbReference>
<evidence type="ECO:0000259" key="6">
    <source>
        <dbReference type="PROSITE" id="PS50943"/>
    </source>
</evidence>
<evidence type="ECO:0000256" key="1">
    <source>
        <dbReference type="ARBA" id="ARBA00022491"/>
    </source>
</evidence>
<dbReference type="Pfam" id="PF13377">
    <property type="entry name" value="Peripla_BP_3"/>
    <property type="match status" value="1"/>
</dbReference>
<sequence length="351" mass="37302" precursor="true">MTESVITLEDVARAAGVSPSTVSRVLNGSAKVAAPKHDTVMRVVRELGYRPNPIAQGLASGRSMSIGVLTQDITSPFYGDMLHGIEEGLYGSPYHPVFASGHWHVEDETSALHTLLNRPVDALIVLGGHTPDASLLALAGRVPVIAVGRRLHGHDLACLNIDNVSGAHQGVQHLLDLGHTHIAHIAGPSAHRDARDRLDGYRRALQNAGLPINDQLIVEGDFMEPSGLLAVETLITRGAPFTAIFAANDQMAYGARLALFRRGIRVPEDVSLVGFDGLPGSAFTTPPLTTVRQPTFEMGRAAAQAALNALNGNAPHLPRLATELVVRESTALHRARTARRARKTVTVGGAP</sequence>
<protein>
    <submittedName>
        <fullName evidence="7">Transcriptional regulator, LacI family</fullName>
    </submittedName>
</protein>
<feature type="domain" description="HTH cro/C1-type" evidence="6">
    <location>
        <begin position="6"/>
        <end position="54"/>
    </location>
</feature>
<dbReference type="GO" id="GO:0003700">
    <property type="term" value="F:DNA-binding transcription factor activity"/>
    <property type="evidence" value="ECO:0007669"/>
    <property type="project" value="TreeGrafter"/>
</dbReference>
<dbReference type="PROSITE" id="PS00356">
    <property type="entry name" value="HTH_LACI_1"/>
    <property type="match status" value="1"/>
</dbReference>
<dbReference type="PRINTS" id="PR00036">
    <property type="entry name" value="HTHLACI"/>
</dbReference>
<dbReference type="OrthoDB" id="9785825at2"/>
<dbReference type="KEGG" id="dmr:Deima_1895"/>
<dbReference type="PROSITE" id="PS50943">
    <property type="entry name" value="HTH_CROC1"/>
    <property type="match status" value="1"/>
</dbReference>
<keyword evidence="4" id="KW-0804">Transcription</keyword>
<dbReference type="Gene3D" id="1.10.260.40">
    <property type="entry name" value="lambda repressor-like DNA-binding domains"/>
    <property type="match status" value="1"/>
</dbReference>
<dbReference type="SUPFAM" id="SSF47413">
    <property type="entry name" value="lambda repressor-like DNA-binding domains"/>
    <property type="match status" value="1"/>
</dbReference>
<dbReference type="Pfam" id="PF00356">
    <property type="entry name" value="LacI"/>
    <property type="match status" value="1"/>
</dbReference>
<dbReference type="EMBL" id="CP002454">
    <property type="protein sequence ID" value="ADV67540.1"/>
    <property type="molecule type" value="Genomic_DNA"/>
</dbReference>
<dbReference type="Proteomes" id="UP000008635">
    <property type="component" value="Chromosome"/>
</dbReference>
<organism evidence="7 8">
    <name type="scientific">Deinococcus maricopensis (strain DSM 21211 / LMG 22137 / NRRL B-23946 / LB-34)</name>
    <dbReference type="NCBI Taxonomy" id="709986"/>
    <lineage>
        <taxon>Bacteria</taxon>
        <taxon>Thermotogati</taxon>
        <taxon>Deinococcota</taxon>
        <taxon>Deinococci</taxon>
        <taxon>Deinococcales</taxon>
        <taxon>Deinococcaceae</taxon>
        <taxon>Deinococcus</taxon>
    </lineage>
</organism>
<dbReference type="InterPro" id="IPR046335">
    <property type="entry name" value="LacI/GalR-like_sensor"/>
</dbReference>
<dbReference type="InterPro" id="IPR000843">
    <property type="entry name" value="HTH_LacI"/>
</dbReference>
<keyword evidence="2" id="KW-0805">Transcription regulation</keyword>
<dbReference type="AlphaFoldDB" id="E8U901"/>
<gene>
    <name evidence="7" type="ordered locus">Deima_1895</name>
</gene>
<reference evidence="8" key="2">
    <citation type="submission" date="2011-01" db="EMBL/GenBank/DDBJ databases">
        <title>The complete genome of Deinococcus maricopensis DSM 21211.</title>
        <authorList>
            <consortium name="US DOE Joint Genome Institute (JGI-PGF)"/>
            <person name="Lucas S."/>
            <person name="Copeland A."/>
            <person name="Lapidus A."/>
            <person name="Goodwin L."/>
            <person name="Pitluck S."/>
            <person name="Kyrpides N."/>
            <person name="Mavromatis K."/>
            <person name="Pagani I."/>
            <person name="Ivanova N."/>
            <person name="Ovchinnikova G."/>
            <person name="Zeytun A."/>
            <person name="Detter J.C."/>
            <person name="Han C."/>
            <person name="Land M."/>
            <person name="Hauser L."/>
            <person name="Markowitz V."/>
            <person name="Cheng J.-F."/>
            <person name="Hugenholtz P."/>
            <person name="Woyke T."/>
            <person name="Wu D."/>
            <person name="Pukall R."/>
            <person name="Gehrich-Schroeter G."/>
            <person name="Brambilla E."/>
            <person name="Klenk H.-P."/>
            <person name="Eisen J.A."/>
        </authorList>
    </citation>
    <scope>NUCLEOTIDE SEQUENCE [LARGE SCALE GENOMIC DNA]</scope>
    <source>
        <strain evidence="8">DSM 21211 / LMG 22137 / NRRL B-23946 / LB-34</strain>
    </source>
</reference>
<evidence type="ECO:0000313" key="7">
    <source>
        <dbReference type="EMBL" id="ADV67540.1"/>
    </source>
</evidence>
<feature type="domain" description="HTH lacI-type" evidence="5">
    <location>
        <begin position="6"/>
        <end position="60"/>
    </location>
</feature>
<keyword evidence="3" id="KW-0238">DNA-binding</keyword>
<dbReference type="eggNOG" id="COG1609">
    <property type="taxonomic scope" value="Bacteria"/>
</dbReference>
<name>E8U901_DEIML</name>
<dbReference type="GO" id="GO:0000976">
    <property type="term" value="F:transcription cis-regulatory region binding"/>
    <property type="evidence" value="ECO:0007669"/>
    <property type="project" value="TreeGrafter"/>
</dbReference>
<dbReference type="InterPro" id="IPR010982">
    <property type="entry name" value="Lambda_DNA-bd_dom_sf"/>
</dbReference>
<evidence type="ECO:0000313" key="8">
    <source>
        <dbReference type="Proteomes" id="UP000008635"/>
    </source>
</evidence>
<evidence type="ECO:0000256" key="2">
    <source>
        <dbReference type="ARBA" id="ARBA00023015"/>
    </source>
</evidence>
<dbReference type="InterPro" id="IPR001387">
    <property type="entry name" value="Cro/C1-type_HTH"/>
</dbReference>
<evidence type="ECO:0000256" key="3">
    <source>
        <dbReference type="ARBA" id="ARBA00023125"/>
    </source>
</evidence>
<dbReference type="InterPro" id="IPR028082">
    <property type="entry name" value="Peripla_BP_I"/>
</dbReference>
<proteinExistence type="predicted"/>
<dbReference type="CDD" id="cd06290">
    <property type="entry name" value="PBP1_LacI-like"/>
    <property type="match status" value="1"/>
</dbReference>
<dbReference type="SUPFAM" id="SSF53822">
    <property type="entry name" value="Periplasmic binding protein-like I"/>
    <property type="match status" value="1"/>
</dbReference>
<reference evidence="7 8" key="1">
    <citation type="journal article" date="2011" name="Stand. Genomic Sci.">
        <title>Complete genome sequence of Deinococcus maricopensis type strain (LB-34).</title>
        <authorList>
            <person name="Pukall R."/>
            <person name="Zeytun A."/>
            <person name="Lucas S."/>
            <person name="Lapidus A."/>
            <person name="Hammon N."/>
            <person name="Deshpande S."/>
            <person name="Nolan M."/>
            <person name="Cheng J.F."/>
            <person name="Pitluck S."/>
            <person name="Liolios K."/>
            <person name="Pagani I."/>
            <person name="Mikhailova N."/>
            <person name="Ivanova N."/>
            <person name="Mavromatis K."/>
            <person name="Pati A."/>
            <person name="Tapia R."/>
            <person name="Han C."/>
            <person name="Goodwin L."/>
            <person name="Chen A."/>
            <person name="Palaniappan K."/>
            <person name="Land M."/>
            <person name="Hauser L."/>
            <person name="Chang Y.J."/>
            <person name="Jeffries C.D."/>
            <person name="Brambilla E.M."/>
            <person name="Rohde M."/>
            <person name="Goker M."/>
            <person name="Detter J.C."/>
            <person name="Woyke T."/>
            <person name="Bristow J."/>
            <person name="Eisen J.A."/>
            <person name="Markowitz V."/>
            <person name="Hugenholtz P."/>
            <person name="Kyrpides N.C."/>
            <person name="Klenk H.P."/>
        </authorList>
    </citation>
    <scope>NUCLEOTIDE SEQUENCE [LARGE SCALE GENOMIC DNA]</scope>
    <source>
        <strain evidence="8">DSM 21211 / LMG 22137 / NRRL B-23946 / LB-34</strain>
    </source>
</reference>
<dbReference type="SMART" id="SM00354">
    <property type="entry name" value="HTH_LACI"/>
    <property type="match status" value="1"/>
</dbReference>
<dbReference type="STRING" id="709986.Deima_1895"/>
<dbReference type="PANTHER" id="PTHR30146">
    <property type="entry name" value="LACI-RELATED TRANSCRIPTIONAL REPRESSOR"/>
    <property type="match status" value="1"/>
</dbReference>
<evidence type="ECO:0000256" key="4">
    <source>
        <dbReference type="ARBA" id="ARBA00023163"/>
    </source>
</evidence>
<dbReference type="CDD" id="cd01392">
    <property type="entry name" value="HTH_LacI"/>
    <property type="match status" value="1"/>
</dbReference>